<evidence type="ECO:0000313" key="2">
    <source>
        <dbReference type="EMBL" id="RHZ84221.1"/>
    </source>
</evidence>
<keyword evidence="3" id="KW-1185">Reference proteome</keyword>
<dbReference type="EMBL" id="PQFF01000080">
    <property type="protein sequence ID" value="RHZ84221.1"/>
    <property type="molecule type" value="Genomic_DNA"/>
</dbReference>
<dbReference type="Proteomes" id="UP000266861">
    <property type="component" value="Unassembled WGS sequence"/>
</dbReference>
<organism evidence="2 3">
    <name type="scientific">Diversispora epigaea</name>
    <dbReference type="NCBI Taxonomy" id="1348612"/>
    <lineage>
        <taxon>Eukaryota</taxon>
        <taxon>Fungi</taxon>
        <taxon>Fungi incertae sedis</taxon>
        <taxon>Mucoromycota</taxon>
        <taxon>Glomeromycotina</taxon>
        <taxon>Glomeromycetes</taxon>
        <taxon>Diversisporales</taxon>
        <taxon>Diversisporaceae</taxon>
        <taxon>Diversispora</taxon>
    </lineage>
</organism>
<protein>
    <submittedName>
        <fullName evidence="2">Uncharacterized protein</fullName>
    </submittedName>
</protein>
<evidence type="ECO:0000256" key="1">
    <source>
        <dbReference type="SAM" id="MobiDB-lite"/>
    </source>
</evidence>
<comment type="caution">
    <text evidence="2">The sequence shown here is derived from an EMBL/GenBank/DDBJ whole genome shotgun (WGS) entry which is preliminary data.</text>
</comment>
<evidence type="ECO:0000313" key="3">
    <source>
        <dbReference type="Proteomes" id="UP000266861"/>
    </source>
</evidence>
<sequence>MKREVPSKVHKWLHREIYVKLDSRIVFRLCWNDDPSELTSRYIHTLHGLQDLLEDTNLENHRSNESTTSSVNTHNIDKEMEIQSK</sequence>
<reference evidence="2 3" key="1">
    <citation type="submission" date="2018-08" db="EMBL/GenBank/DDBJ databases">
        <title>Genome and evolution of the arbuscular mycorrhizal fungus Diversispora epigaea (formerly Glomus versiforme) and its bacterial endosymbionts.</title>
        <authorList>
            <person name="Sun X."/>
            <person name="Fei Z."/>
            <person name="Harrison M."/>
        </authorList>
    </citation>
    <scope>NUCLEOTIDE SEQUENCE [LARGE SCALE GENOMIC DNA]</scope>
    <source>
        <strain evidence="2 3">IT104</strain>
    </source>
</reference>
<dbReference type="AlphaFoldDB" id="A0A397J835"/>
<feature type="region of interest" description="Disordered" evidence="1">
    <location>
        <begin position="60"/>
        <end position="85"/>
    </location>
</feature>
<feature type="compositionally biased region" description="Basic and acidic residues" evidence="1">
    <location>
        <begin position="75"/>
        <end position="85"/>
    </location>
</feature>
<name>A0A397J835_9GLOM</name>
<feature type="compositionally biased region" description="Polar residues" evidence="1">
    <location>
        <begin position="65"/>
        <end position="74"/>
    </location>
</feature>
<gene>
    <name evidence="2" type="ORF">Glove_84g125</name>
</gene>
<accession>A0A397J835</accession>
<proteinExistence type="predicted"/>